<name>A0A8S9ZC11_9TREM</name>
<dbReference type="OrthoDB" id="6251696at2759"/>
<reference evidence="2" key="1">
    <citation type="submission" date="2019-07" db="EMBL/GenBank/DDBJ databases">
        <title>Annotation for the trematode Paragonimus miyazaki's.</title>
        <authorList>
            <person name="Choi Y.-J."/>
        </authorList>
    </citation>
    <scope>NUCLEOTIDE SEQUENCE</scope>
    <source>
        <strain evidence="2">Japan</strain>
    </source>
</reference>
<dbReference type="Proteomes" id="UP000822476">
    <property type="component" value="Unassembled WGS sequence"/>
</dbReference>
<keyword evidence="3" id="KW-1185">Reference proteome</keyword>
<evidence type="ECO:0000313" key="3">
    <source>
        <dbReference type="Proteomes" id="UP000822476"/>
    </source>
</evidence>
<gene>
    <name evidence="2" type="ORF">EG68_00972</name>
</gene>
<accession>A0A8S9ZC11</accession>
<sequence>MYLPTVNSATPQTTTRPFELKMSSTLTNSDSRRSTLEPGKTEYECNGVPRACRLNEPNGIGSLGSPVESTCIKSVKDQQNQDCVNQTTNNKGALLGDVQHYLYECLRIAAEQANPQNTGYGSQNNVGAWSAVLVNKPDGSSQNPHLKITVEIPLLDLLSSVPTERVAYPNGVNENTGHTGLLHKQSLYEMDRVVSDYRSLEPTYVRRNIKHNTLPHQYRSTIFKAVGQAASEPERAQTMSLDSSTSKSYLAAMTDLDRMLEGNTDWKKVEELEQTVWLAQSDPNCPTFIRQGSVNSYMRILKKALQSCKQKVDDLSKAANEYYSENQLTMNSKQMQKMAHFRLLAADTTNEITLVDKNLTTAKFFAADSSENEQLQNRRFPLITPTRVRERYARQVRVVTEILTMMEDLLESVKNADEKYTATFLSEN</sequence>
<proteinExistence type="predicted"/>
<dbReference type="EMBL" id="JTDE01000429">
    <property type="protein sequence ID" value="KAF7261277.1"/>
    <property type="molecule type" value="Genomic_DNA"/>
</dbReference>
<keyword evidence="1" id="KW-0175">Coiled coil</keyword>
<dbReference type="AlphaFoldDB" id="A0A8S9ZC11"/>
<comment type="caution">
    <text evidence="2">The sequence shown here is derived from an EMBL/GenBank/DDBJ whole genome shotgun (WGS) entry which is preliminary data.</text>
</comment>
<organism evidence="2 3">
    <name type="scientific">Paragonimus skrjabini miyazakii</name>
    <dbReference type="NCBI Taxonomy" id="59628"/>
    <lineage>
        <taxon>Eukaryota</taxon>
        <taxon>Metazoa</taxon>
        <taxon>Spiralia</taxon>
        <taxon>Lophotrochozoa</taxon>
        <taxon>Platyhelminthes</taxon>
        <taxon>Trematoda</taxon>
        <taxon>Digenea</taxon>
        <taxon>Plagiorchiida</taxon>
        <taxon>Troglotremata</taxon>
        <taxon>Troglotrematidae</taxon>
        <taxon>Paragonimus</taxon>
    </lineage>
</organism>
<evidence type="ECO:0000313" key="2">
    <source>
        <dbReference type="EMBL" id="KAF7261277.1"/>
    </source>
</evidence>
<protein>
    <submittedName>
        <fullName evidence="2">Uncharacterized protein</fullName>
    </submittedName>
</protein>
<feature type="coiled-coil region" evidence="1">
    <location>
        <begin position="298"/>
        <end position="325"/>
    </location>
</feature>
<evidence type="ECO:0000256" key="1">
    <source>
        <dbReference type="SAM" id="Coils"/>
    </source>
</evidence>